<dbReference type="InterPro" id="IPR036388">
    <property type="entry name" value="WH-like_DNA-bd_sf"/>
</dbReference>
<dbReference type="Proteomes" id="UP000248798">
    <property type="component" value="Unassembled WGS sequence"/>
</dbReference>
<sequence length="313" mass="36107">MDKSIIMNRNQIVKKSNALCRARHTTDSIWIGRLAAIVAAQVRKDDKEFQIYKIPVQQMLAAAGISRTGSIYRDLLPIAEKAMQKTIRIEEEGEWVLYTLFSKCRYKRGDGFVTVRFDPDLKLHFLNLGEKVNFTEYALIEYMSLQSTYSQHLFEYLMSWNDRPIVEIELAELHEKLATPPGSRVRKNFYDFERKILALAHKEIQKITSLRFEYEILNNKGQIRKKGQAAKIIRFVFSKGKVAKIAKRQKQADQKKQSAKNNTLFLSAVQCAQAHKDQGGCGKLRGTQECCKACMESKKTVETELDLFNQKKN</sequence>
<name>A0A328F6L7_9BACT</name>
<dbReference type="GO" id="GO:0003887">
    <property type="term" value="F:DNA-directed DNA polymerase activity"/>
    <property type="evidence" value="ECO:0007669"/>
    <property type="project" value="InterPro"/>
</dbReference>
<dbReference type="EMBL" id="CP036315">
    <property type="protein sequence ID" value="QBH15742.1"/>
    <property type="molecule type" value="Genomic_DNA"/>
</dbReference>
<evidence type="ECO:0000313" key="6">
    <source>
        <dbReference type="Proteomes" id="UP000293902"/>
    </source>
</evidence>
<protein>
    <submittedName>
        <fullName evidence="3">RepB family plasmid replication initiator protein</fullName>
    </submittedName>
</protein>
<keyword evidence="6" id="KW-1185">Reference proteome</keyword>
<reference evidence="4 5" key="1">
    <citation type="submission" date="2018-06" db="EMBL/GenBank/DDBJ databases">
        <title>Complete Genome Sequence of Desulfobacter hydrogenophilus (DSM3380).</title>
        <authorList>
            <person name="Marietou A."/>
            <person name="Schreiber L."/>
            <person name="Marshall I."/>
            <person name="Jorgensen B."/>
        </authorList>
    </citation>
    <scope>NUCLEOTIDE SEQUENCE [LARGE SCALE GENOMIC DNA]</scope>
    <source>
        <strain evidence="4 5">DSM 3380</strain>
    </source>
</reference>
<dbReference type="EMBL" id="QLNI01000088">
    <property type="protein sequence ID" value="RAL99865.1"/>
    <property type="molecule type" value="Genomic_DNA"/>
</dbReference>
<geneLocation type="plasmid" evidence="3 6">
    <name>unnamed2</name>
</geneLocation>
<dbReference type="Pfam" id="PF01051">
    <property type="entry name" value="Rep3_N"/>
    <property type="match status" value="1"/>
</dbReference>
<dbReference type="SUPFAM" id="SSF46785">
    <property type="entry name" value="Winged helix' DNA-binding domain"/>
    <property type="match status" value="2"/>
</dbReference>
<keyword evidence="3" id="KW-0614">Plasmid</keyword>
<proteinExistence type="inferred from homology"/>
<evidence type="ECO:0000256" key="1">
    <source>
        <dbReference type="ARBA" id="ARBA00038283"/>
    </source>
</evidence>
<evidence type="ECO:0000313" key="3">
    <source>
        <dbReference type="EMBL" id="QBH15742.1"/>
    </source>
</evidence>
<dbReference type="AlphaFoldDB" id="A0A328F6L7"/>
<evidence type="ECO:0000313" key="5">
    <source>
        <dbReference type="Proteomes" id="UP000248798"/>
    </source>
</evidence>
<dbReference type="Pfam" id="PF21205">
    <property type="entry name" value="Rep3_C"/>
    <property type="match status" value="1"/>
</dbReference>
<dbReference type="RefSeq" id="WP_111960739.1">
    <property type="nucleotide sequence ID" value="NZ_CP036315.1"/>
</dbReference>
<dbReference type="Proteomes" id="UP000293902">
    <property type="component" value="Plasmid unnamed2"/>
</dbReference>
<dbReference type="InterPro" id="IPR000525">
    <property type="entry name" value="Initiator_Rep_WH1"/>
</dbReference>
<dbReference type="Gene3D" id="1.10.10.10">
    <property type="entry name" value="Winged helix-like DNA-binding domain superfamily/Winged helix DNA-binding domain"/>
    <property type="match status" value="2"/>
</dbReference>
<evidence type="ECO:0000313" key="4">
    <source>
        <dbReference type="EMBL" id="RAL99865.1"/>
    </source>
</evidence>
<dbReference type="OrthoDB" id="9122127at2"/>
<dbReference type="InterPro" id="IPR036390">
    <property type="entry name" value="WH_DNA-bd_sf"/>
</dbReference>
<gene>
    <name evidence="4" type="ORF">DO021_22160</name>
    <name evidence="3" type="ORF">EYB58_22980</name>
</gene>
<reference evidence="3 6" key="2">
    <citation type="submission" date="2019-02" db="EMBL/GenBank/DDBJ databases">
        <title>Complete genome sequence of Desulfobacter hydrogenophilus AcRS1.</title>
        <authorList>
            <person name="Marietou A."/>
            <person name="Lund M.B."/>
            <person name="Marshall I.P.G."/>
            <person name="Schreiber L."/>
            <person name="Jorgensen B."/>
        </authorList>
    </citation>
    <scope>NUCLEOTIDE SEQUENCE [LARGE SCALE GENOMIC DNA]</scope>
    <source>
        <strain evidence="3 6">AcRS1</strain>
        <plasmid evidence="3 6">unnamed2</plasmid>
    </source>
</reference>
<organism evidence="4 5">
    <name type="scientific">Desulfobacter hydrogenophilus</name>
    <dbReference type="NCBI Taxonomy" id="2291"/>
    <lineage>
        <taxon>Bacteria</taxon>
        <taxon>Pseudomonadati</taxon>
        <taxon>Thermodesulfobacteriota</taxon>
        <taxon>Desulfobacteria</taxon>
        <taxon>Desulfobacterales</taxon>
        <taxon>Desulfobacteraceae</taxon>
        <taxon>Desulfobacter</taxon>
    </lineage>
</organism>
<dbReference type="GO" id="GO:0006270">
    <property type="term" value="P:DNA replication initiation"/>
    <property type="evidence" value="ECO:0007669"/>
    <property type="project" value="InterPro"/>
</dbReference>
<accession>A0A328F6L7</accession>
<evidence type="ECO:0000259" key="2">
    <source>
        <dbReference type="Pfam" id="PF01051"/>
    </source>
</evidence>
<comment type="similarity">
    <text evidence="1">Belongs to the initiator RepB protein family.</text>
</comment>
<feature type="domain" description="Initiator Rep protein WH1" evidence="2">
    <location>
        <begin position="12"/>
        <end position="158"/>
    </location>
</feature>